<dbReference type="EMBL" id="CAJNOQ010015490">
    <property type="protein sequence ID" value="CAF1362438.1"/>
    <property type="molecule type" value="Genomic_DNA"/>
</dbReference>
<evidence type="ECO:0000313" key="1">
    <source>
        <dbReference type="EMBL" id="CAF1362438.1"/>
    </source>
</evidence>
<dbReference type="Gene3D" id="3.20.20.80">
    <property type="entry name" value="Glycosidases"/>
    <property type="match status" value="1"/>
</dbReference>
<dbReference type="Proteomes" id="UP000663829">
    <property type="component" value="Unassembled WGS sequence"/>
</dbReference>
<comment type="caution">
    <text evidence="1">The sequence shown here is derived from an EMBL/GenBank/DDBJ whole genome shotgun (WGS) entry which is preliminary data.</text>
</comment>
<dbReference type="Proteomes" id="UP000681722">
    <property type="component" value="Unassembled WGS sequence"/>
</dbReference>
<protein>
    <submittedName>
        <fullName evidence="1">Uncharacterized protein</fullName>
    </submittedName>
</protein>
<dbReference type="InterPro" id="IPR017853">
    <property type="entry name" value="GH"/>
</dbReference>
<dbReference type="OrthoDB" id="10024788at2759"/>
<gene>
    <name evidence="1" type="ORF">GPM918_LOCUS31450</name>
    <name evidence="2" type="ORF">SRO942_LOCUS32094</name>
</gene>
<dbReference type="SUPFAM" id="SSF51445">
    <property type="entry name" value="(Trans)glycosidases"/>
    <property type="match status" value="1"/>
</dbReference>
<dbReference type="EMBL" id="CAJOBC010070874">
    <property type="protein sequence ID" value="CAF4242205.1"/>
    <property type="molecule type" value="Genomic_DNA"/>
</dbReference>
<dbReference type="AlphaFoldDB" id="A0A815I9D9"/>
<keyword evidence="3" id="KW-1185">Reference proteome</keyword>
<sequence length="196" mass="22891">YTTAIITRYKDDNRIAIWDLYNEPECSKQVPVVLPLLKYIYNTALKVNPSQPLTIGIAKPLTNELGQYELSVSDIITFHSYAPLAEVTKNITEFRRLSKRPILCTEYLARPFGSTFFTHLNYFRENKVGAIHWGFVAGKSQTYYQWKSPENASMPRVWFHDMLYRNGTPYSQYEALLFKNLDEKENEVEQNNDQSE</sequence>
<evidence type="ECO:0000313" key="2">
    <source>
        <dbReference type="EMBL" id="CAF4242205.1"/>
    </source>
</evidence>
<accession>A0A815I9D9</accession>
<proteinExistence type="predicted"/>
<name>A0A815I9D9_9BILA</name>
<reference evidence="1" key="1">
    <citation type="submission" date="2021-02" db="EMBL/GenBank/DDBJ databases">
        <authorList>
            <person name="Nowell W R."/>
        </authorList>
    </citation>
    <scope>NUCLEOTIDE SEQUENCE</scope>
</reference>
<feature type="non-terminal residue" evidence="1">
    <location>
        <position position="1"/>
    </location>
</feature>
<organism evidence="1 3">
    <name type="scientific">Didymodactylos carnosus</name>
    <dbReference type="NCBI Taxonomy" id="1234261"/>
    <lineage>
        <taxon>Eukaryota</taxon>
        <taxon>Metazoa</taxon>
        <taxon>Spiralia</taxon>
        <taxon>Gnathifera</taxon>
        <taxon>Rotifera</taxon>
        <taxon>Eurotatoria</taxon>
        <taxon>Bdelloidea</taxon>
        <taxon>Philodinida</taxon>
        <taxon>Philodinidae</taxon>
        <taxon>Didymodactylos</taxon>
    </lineage>
</organism>
<evidence type="ECO:0000313" key="3">
    <source>
        <dbReference type="Proteomes" id="UP000663829"/>
    </source>
</evidence>